<evidence type="ECO:0000313" key="1">
    <source>
        <dbReference type="EMBL" id="KWN14688.1"/>
    </source>
</evidence>
<dbReference type="Proteomes" id="UP000068016">
    <property type="component" value="Unassembled WGS sequence"/>
</dbReference>
<dbReference type="InterPro" id="IPR013394">
    <property type="entry name" value="T3SS_HrpB1/HrpK"/>
</dbReference>
<dbReference type="InterPro" id="IPR011990">
    <property type="entry name" value="TPR-like_helical_dom_sf"/>
</dbReference>
<protein>
    <recommendedName>
        <fullName evidence="3">Type III secretion protein SctG</fullName>
    </recommendedName>
</protein>
<evidence type="ECO:0000313" key="2">
    <source>
        <dbReference type="Proteomes" id="UP000068016"/>
    </source>
</evidence>
<dbReference type="NCBIfam" id="TIGR02561">
    <property type="entry name" value="HrpB1_HrpK"/>
    <property type="match status" value="1"/>
</dbReference>
<proteinExistence type="predicted"/>
<dbReference type="EMBL" id="LPLZ01000046">
    <property type="protein sequence ID" value="KWN14688.1"/>
    <property type="molecule type" value="Genomic_DNA"/>
</dbReference>
<dbReference type="SUPFAM" id="SSF48452">
    <property type="entry name" value="TPR-like"/>
    <property type="match status" value="1"/>
</dbReference>
<dbReference type="AlphaFoldDB" id="A0A125K6R2"/>
<organism evidence="1 2">
    <name type="scientific">Burkholderia territorii</name>
    <dbReference type="NCBI Taxonomy" id="1503055"/>
    <lineage>
        <taxon>Bacteria</taxon>
        <taxon>Pseudomonadati</taxon>
        <taxon>Pseudomonadota</taxon>
        <taxon>Betaproteobacteria</taxon>
        <taxon>Burkholderiales</taxon>
        <taxon>Burkholderiaceae</taxon>
        <taxon>Burkholderia</taxon>
        <taxon>Burkholderia cepacia complex</taxon>
    </lineage>
</organism>
<gene>
    <name evidence="1" type="ORF">WT83_16470</name>
</gene>
<accession>A0A125K6R2</accession>
<dbReference type="Pfam" id="PF09613">
    <property type="entry name" value="HrpB1_HrpK"/>
    <property type="match status" value="1"/>
</dbReference>
<name>A0A125K6R2_9BURK</name>
<sequence length="205" mass="22808">MSLVQEYIFIMTVSTSDYMNCTPEFIGGLIETVSLALLDSFPNTRIDVFDIEQIIDVLRLLRPHVAEIETLDGILRMVKGQWQEASQILLRVIELRPQFGYAKALLAFSLSSMGDPSWRQVGAEALADDPDNQETRALVRALQVKDDVNRAIRDLRPGQPFVEPAILRETGMSAEKSDSAEPDSAALRDVAQAVEVFQGGVFLRV</sequence>
<reference evidence="1 2" key="1">
    <citation type="submission" date="2015-11" db="EMBL/GenBank/DDBJ databases">
        <title>Expanding the genomic diversity of Burkholderia species for the development of highly accurate diagnostics.</title>
        <authorList>
            <person name="Sahl J."/>
            <person name="Keim P."/>
            <person name="Wagner D."/>
        </authorList>
    </citation>
    <scope>NUCLEOTIDE SEQUENCE [LARGE SCALE GENOMIC DNA]</scope>
    <source>
        <strain evidence="1 2">MSMB793WGS</strain>
    </source>
</reference>
<evidence type="ECO:0008006" key="3">
    <source>
        <dbReference type="Google" id="ProtNLM"/>
    </source>
</evidence>
<comment type="caution">
    <text evidence="1">The sequence shown here is derived from an EMBL/GenBank/DDBJ whole genome shotgun (WGS) entry which is preliminary data.</text>
</comment>